<evidence type="ECO:0000259" key="1">
    <source>
        <dbReference type="PROSITE" id="PS51704"/>
    </source>
</evidence>
<dbReference type="AlphaFoldDB" id="A0A8J6NQV0"/>
<organism evidence="2 3">
    <name type="scientific">Candidatus Desulfatibia vada</name>
    <dbReference type="NCBI Taxonomy" id="2841696"/>
    <lineage>
        <taxon>Bacteria</taxon>
        <taxon>Pseudomonadati</taxon>
        <taxon>Thermodesulfobacteriota</taxon>
        <taxon>Desulfobacteria</taxon>
        <taxon>Desulfobacterales</taxon>
        <taxon>Desulfobacterales incertae sedis</taxon>
        <taxon>Candidatus Desulfatibia</taxon>
    </lineage>
</organism>
<dbReference type="Gene3D" id="3.20.20.190">
    <property type="entry name" value="Phosphatidylinositol (PI) phosphodiesterase"/>
    <property type="match status" value="1"/>
</dbReference>
<reference evidence="2 3" key="1">
    <citation type="submission" date="2020-08" db="EMBL/GenBank/DDBJ databases">
        <title>Bridging the membrane lipid divide: bacteria of the FCB group superphylum have the potential to synthesize archaeal ether lipids.</title>
        <authorList>
            <person name="Villanueva L."/>
            <person name="Von Meijenfeldt F.A.B."/>
            <person name="Westbye A.B."/>
            <person name="Yadav S."/>
            <person name="Hopmans E.C."/>
            <person name="Dutilh B.E."/>
            <person name="Sinninghe Damste J.S."/>
        </authorList>
    </citation>
    <scope>NUCLEOTIDE SEQUENCE [LARGE SCALE GENOMIC DNA]</scope>
    <source>
        <strain evidence="2">NIOZ-UU17</strain>
    </source>
</reference>
<dbReference type="EMBL" id="JACNIG010000090">
    <property type="protein sequence ID" value="MBC8430859.1"/>
    <property type="molecule type" value="Genomic_DNA"/>
</dbReference>
<name>A0A8J6NQV0_9BACT</name>
<proteinExistence type="predicted"/>
<dbReference type="PROSITE" id="PS51704">
    <property type="entry name" value="GP_PDE"/>
    <property type="match status" value="1"/>
</dbReference>
<protein>
    <recommendedName>
        <fullName evidence="1">GP-PDE domain-containing protein</fullName>
    </recommendedName>
</protein>
<dbReference type="Pfam" id="PF03009">
    <property type="entry name" value="GDPD"/>
    <property type="match status" value="1"/>
</dbReference>
<dbReference type="PANTHER" id="PTHR46211">
    <property type="entry name" value="GLYCEROPHOSPHORYL DIESTER PHOSPHODIESTERASE"/>
    <property type="match status" value="1"/>
</dbReference>
<accession>A0A8J6NQV0</accession>
<comment type="caution">
    <text evidence="2">The sequence shown here is derived from an EMBL/GenBank/DDBJ whole genome shotgun (WGS) entry which is preliminary data.</text>
</comment>
<feature type="domain" description="GP-PDE" evidence="1">
    <location>
        <begin position="3"/>
        <end position="254"/>
    </location>
</feature>
<dbReference type="InterPro" id="IPR017946">
    <property type="entry name" value="PLC-like_Pdiesterase_TIM-brl"/>
</dbReference>
<evidence type="ECO:0000313" key="3">
    <source>
        <dbReference type="Proteomes" id="UP000605201"/>
    </source>
</evidence>
<dbReference type="PANTHER" id="PTHR46211:SF1">
    <property type="entry name" value="GLYCEROPHOSPHODIESTER PHOSPHODIESTERASE, CYTOPLASMIC"/>
    <property type="match status" value="1"/>
</dbReference>
<gene>
    <name evidence="2" type="ORF">H8D96_02965</name>
</gene>
<evidence type="ECO:0000313" key="2">
    <source>
        <dbReference type="EMBL" id="MBC8430859.1"/>
    </source>
</evidence>
<dbReference type="InterPro" id="IPR030395">
    <property type="entry name" value="GP_PDE_dom"/>
</dbReference>
<dbReference type="GO" id="GO:0008081">
    <property type="term" value="F:phosphoric diester hydrolase activity"/>
    <property type="evidence" value="ECO:0007669"/>
    <property type="project" value="InterPro"/>
</dbReference>
<dbReference type="SUPFAM" id="SSF51695">
    <property type="entry name" value="PLC-like phosphodiesterases"/>
    <property type="match status" value="1"/>
</dbReference>
<dbReference type="GO" id="GO:0006629">
    <property type="term" value="P:lipid metabolic process"/>
    <property type="evidence" value="ECO:0007669"/>
    <property type="project" value="InterPro"/>
</dbReference>
<dbReference type="Proteomes" id="UP000605201">
    <property type="component" value="Unassembled WGS sequence"/>
</dbReference>
<sequence length="260" mass="29864">MKPWIIAHRGASFEAPENTRSAFDKALTYPIEGLELDVQMTGDGRPVLYHNRTLFQINGSRKRISDYTYKQLLACDWGGWHSPKYAGEKILTLHETLRLYSRSTRLMIEIKSRKQDRMSGRSLELTDNILKTLETTAFRNHRDNIFILSFDPDVLKYAFRKAPTLKYVLNLSHSRGEPTSPTAIRRQPRPETDHLHALCVKEKFLSQELVSYTRKLQKLLITYACNVTKQVNKALSLNVDVIITDKPGWLAALLHKKGPG</sequence>